<keyword evidence="1" id="KW-0812">Transmembrane</keyword>
<evidence type="ECO:0000313" key="2">
    <source>
        <dbReference type="EMBL" id="MCP9612226.1"/>
    </source>
</evidence>
<evidence type="ECO:0000256" key="1">
    <source>
        <dbReference type="SAM" id="Phobius"/>
    </source>
</evidence>
<evidence type="ECO:0000313" key="3">
    <source>
        <dbReference type="Proteomes" id="UP001205603"/>
    </source>
</evidence>
<proteinExistence type="predicted"/>
<name>A0ABT1MIG8_9BACT</name>
<feature type="transmembrane region" description="Helical" evidence="1">
    <location>
        <begin position="7"/>
        <end position="24"/>
    </location>
</feature>
<keyword evidence="1" id="KW-1133">Transmembrane helix</keyword>
<organism evidence="2 3">
    <name type="scientific">Coprobacter tertius</name>
    <dbReference type="NCBI Taxonomy" id="2944915"/>
    <lineage>
        <taxon>Bacteria</taxon>
        <taxon>Pseudomonadati</taxon>
        <taxon>Bacteroidota</taxon>
        <taxon>Bacteroidia</taxon>
        <taxon>Bacteroidales</taxon>
        <taxon>Barnesiellaceae</taxon>
        <taxon>Coprobacter</taxon>
    </lineage>
</organism>
<keyword evidence="1" id="KW-0472">Membrane</keyword>
<gene>
    <name evidence="2" type="ORF">NMU02_08990</name>
</gene>
<dbReference type="RefSeq" id="WP_255027492.1">
    <property type="nucleotide sequence ID" value="NZ_JANDHW010000007.1"/>
</dbReference>
<evidence type="ECO:0008006" key="4">
    <source>
        <dbReference type="Google" id="ProtNLM"/>
    </source>
</evidence>
<protein>
    <recommendedName>
        <fullName evidence="4">Membrane or secreted protein</fullName>
    </recommendedName>
</protein>
<keyword evidence="3" id="KW-1185">Reference proteome</keyword>
<accession>A0ABT1MIG8</accession>
<comment type="caution">
    <text evidence="2">The sequence shown here is derived from an EMBL/GenBank/DDBJ whole genome shotgun (WGS) entry which is preliminary data.</text>
</comment>
<reference evidence="2 3" key="1">
    <citation type="submission" date="2022-07" db="EMBL/GenBank/DDBJ databases">
        <title>Fecal culturing of patients with breast cancer.</title>
        <authorList>
            <person name="Teng N.M.Y."/>
            <person name="Kiu R."/>
            <person name="Evans R."/>
            <person name="Baker D.J."/>
            <person name="Zenner C."/>
            <person name="Robinson S.D."/>
            <person name="Hall L.J."/>
        </authorList>
    </citation>
    <scope>NUCLEOTIDE SEQUENCE [LARGE SCALE GENOMIC DNA]</scope>
    <source>
        <strain evidence="2 3">LH1063</strain>
    </source>
</reference>
<dbReference type="Proteomes" id="UP001205603">
    <property type="component" value="Unassembled WGS sequence"/>
</dbReference>
<sequence>MKKKDIWKIIGVIILVALMLYWLFAGTLLEEDDNAAMPSDLIEQSGN</sequence>
<dbReference type="EMBL" id="JANDHW010000007">
    <property type="protein sequence ID" value="MCP9612226.1"/>
    <property type="molecule type" value="Genomic_DNA"/>
</dbReference>